<dbReference type="EC" id="1.15.1.1" evidence="3"/>
<feature type="chain" id="PRO_5038536351" evidence="2">
    <location>
        <begin position="24"/>
        <end position="170"/>
    </location>
</feature>
<comment type="similarity">
    <text evidence="1">Belongs to the Cu-Zn superoxide dismutase family.</text>
</comment>
<evidence type="ECO:0000313" key="4">
    <source>
        <dbReference type="Proteomes" id="UP000530928"/>
    </source>
</evidence>
<feature type="signal peptide" evidence="2">
    <location>
        <begin position="1"/>
        <end position="23"/>
    </location>
</feature>
<name>A0A7W0CMC1_9ACTN</name>
<evidence type="ECO:0000256" key="1">
    <source>
        <dbReference type="ARBA" id="ARBA00010457"/>
    </source>
</evidence>
<dbReference type="PROSITE" id="PS51257">
    <property type="entry name" value="PROKAR_LIPOPROTEIN"/>
    <property type="match status" value="1"/>
</dbReference>
<keyword evidence="3" id="KW-0560">Oxidoreductase</keyword>
<reference evidence="3 4" key="1">
    <citation type="submission" date="2020-07" db="EMBL/GenBank/DDBJ databases">
        <title>Genomic Encyclopedia of Type Strains, Phase IV (KMG-IV): sequencing the most valuable type-strain genomes for metagenomic binning, comparative biology and taxonomic classification.</title>
        <authorList>
            <person name="Goeker M."/>
        </authorList>
    </citation>
    <scope>NUCLEOTIDE SEQUENCE [LARGE SCALE GENOMIC DNA]</scope>
    <source>
        <strain evidence="3 4">DSM 45533</strain>
    </source>
</reference>
<evidence type="ECO:0000256" key="2">
    <source>
        <dbReference type="SAM" id="SignalP"/>
    </source>
</evidence>
<protein>
    <submittedName>
        <fullName evidence="3">Cu-Zn family superoxide dismutase</fullName>
        <ecNumber evidence="3">1.15.1.1</ecNumber>
    </submittedName>
</protein>
<dbReference type="SUPFAM" id="SSF49329">
    <property type="entry name" value="Cu,Zn superoxide dismutase-like"/>
    <property type="match status" value="1"/>
</dbReference>
<dbReference type="GO" id="GO:0046872">
    <property type="term" value="F:metal ion binding"/>
    <property type="evidence" value="ECO:0007669"/>
    <property type="project" value="InterPro"/>
</dbReference>
<dbReference type="RefSeq" id="WP_220133975.1">
    <property type="nucleotide sequence ID" value="NZ_BAABAM010000005.1"/>
</dbReference>
<dbReference type="GO" id="GO:0004784">
    <property type="term" value="F:superoxide dismutase activity"/>
    <property type="evidence" value="ECO:0007669"/>
    <property type="project" value="UniProtKB-EC"/>
</dbReference>
<sequence length="170" mass="17290">MTFKPLPALVLVLLAAGCAQQEAHSTPSPSAQSGVRISGAGELVVYDRALAPAGAQASATVDSTADGTLSSLNVEGFLPNRIYGAHLHTNACGAKPDDAGPHFQHDHGQVSKDSEVWLDVKTDAEGAGSASARHGWALTPGHAPKSLVVHAQATKADGTAGPRVACLSLE</sequence>
<evidence type="ECO:0000313" key="3">
    <source>
        <dbReference type="EMBL" id="MBA2893669.1"/>
    </source>
</evidence>
<proteinExistence type="inferred from homology"/>
<accession>A0A7W0CMC1</accession>
<gene>
    <name evidence="3" type="ORF">HNR30_005030</name>
</gene>
<organism evidence="3 4">
    <name type="scientific">Nonomuraea soli</name>
    <dbReference type="NCBI Taxonomy" id="1032476"/>
    <lineage>
        <taxon>Bacteria</taxon>
        <taxon>Bacillati</taxon>
        <taxon>Actinomycetota</taxon>
        <taxon>Actinomycetes</taxon>
        <taxon>Streptosporangiales</taxon>
        <taxon>Streptosporangiaceae</taxon>
        <taxon>Nonomuraea</taxon>
    </lineage>
</organism>
<dbReference type="Gene3D" id="2.60.40.200">
    <property type="entry name" value="Superoxide dismutase, copper/zinc binding domain"/>
    <property type="match status" value="1"/>
</dbReference>
<dbReference type="InterPro" id="IPR036423">
    <property type="entry name" value="SOD-like_Cu/Zn_dom_sf"/>
</dbReference>
<dbReference type="EMBL" id="JACDUR010000005">
    <property type="protein sequence ID" value="MBA2893669.1"/>
    <property type="molecule type" value="Genomic_DNA"/>
</dbReference>
<keyword evidence="2" id="KW-0732">Signal</keyword>
<dbReference type="Proteomes" id="UP000530928">
    <property type="component" value="Unassembled WGS sequence"/>
</dbReference>
<keyword evidence="4" id="KW-1185">Reference proteome</keyword>
<dbReference type="AlphaFoldDB" id="A0A7W0CMC1"/>
<comment type="caution">
    <text evidence="3">The sequence shown here is derived from an EMBL/GenBank/DDBJ whole genome shotgun (WGS) entry which is preliminary data.</text>
</comment>